<name>S0EXQ6_CHTCT</name>
<dbReference type="InterPro" id="IPR009758">
    <property type="entry name" value="DUF1326"/>
</dbReference>
<dbReference type="KEGG" id="ccz:CCALI_00753"/>
<dbReference type="OrthoDB" id="340106at2"/>
<gene>
    <name evidence="1" type="ORF">CCALI_00753</name>
</gene>
<dbReference type="Pfam" id="PF07040">
    <property type="entry name" value="DUF1326"/>
    <property type="match status" value="1"/>
</dbReference>
<organism evidence="1 2">
    <name type="scientific">Chthonomonas calidirosea (strain DSM 23976 / ICMP 18418 / T49)</name>
    <dbReference type="NCBI Taxonomy" id="1303518"/>
    <lineage>
        <taxon>Bacteria</taxon>
        <taxon>Bacillati</taxon>
        <taxon>Armatimonadota</taxon>
        <taxon>Chthonomonadia</taxon>
        <taxon>Chthonomonadales</taxon>
        <taxon>Chthonomonadaceae</taxon>
        <taxon>Chthonomonas</taxon>
    </lineage>
</organism>
<evidence type="ECO:0000313" key="2">
    <source>
        <dbReference type="Proteomes" id="UP000014227"/>
    </source>
</evidence>
<keyword evidence="2" id="KW-1185">Reference proteome</keyword>
<dbReference type="PATRIC" id="fig|1303518.3.peg.761"/>
<proteinExistence type="predicted"/>
<dbReference type="STRING" id="454171.CP488_00398"/>
<dbReference type="eggNOG" id="COG5588">
    <property type="taxonomic scope" value="Bacteria"/>
</dbReference>
<dbReference type="InParanoid" id="S0EXQ6"/>
<dbReference type="HOGENOM" id="CLU_1183333_0_0_0"/>
<reference evidence="2" key="1">
    <citation type="submission" date="2013-03" db="EMBL/GenBank/DDBJ databases">
        <title>Genome sequence of Chthonomonas calidirosea, the first sequenced genome from the Armatimonadetes phylum (formally candidate division OP10).</title>
        <authorList>
            <person name="Lee K.C.Y."/>
            <person name="Morgan X.C."/>
            <person name="Dunfield P.F."/>
            <person name="Tamas I."/>
            <person name="Houghton K.M."/>
            <person name="Vyssotski M."/>
            <person name="Ryan J.L.J."/>
            <person name="Lagutin K."/>
            <person name="McDonald I.R."/>
            <person name="Stott M.B."/>
        </authorList>
    </citation>
    <scope>NUCLEOTIDE SEQUENCE [LARGE SCALE GENOMIC DNA]</scope>
    <source>
        <strain evidence="2">DSM 23976 / ICMP 18418 / T49</strain>
    </source>
</reference>
<accession>S0EXQ6</accession>
<protein>
    <submittedName>
        <fullName evidence="1">Uncharacterized conserved protein</fullName>
    </submittedName>
</protein>
<evidence type="ECO:0000313" key="1">
    <source>
        <dbReference type="EMBL" id="CCW34578.1"/>
    </source>
</evidence>
<dbReference type="RefSeq" id="WP_016482139.1">
    <property type="nucleotide sequence ID" value="NC_021487.1"/>
</dbReference>
<dbReference type="Proteomes" id="UP000014227">
    <property type="component" value="Chromosome I"/>
</dbReference>
<sequence>MDKTAFMRTTLTGTSMLFLIYFVAAQPIPQTPSSKELSSNVQTWQAEGQLLESCTCNVPCPCNFGQPPSHNSCNALFVYRLDHAHYGPIVLDGLSFGGCDGPKSAVGYLDSRATPEQQAALKQLAEAVFAKGGPWAGQRKWIIASITTEITPRLFRIQFGEAGGFQAQILIGRDGKNPIVVENNTTWPVMRFAKGKTTQMSYRDALGNQMQYQNVNANLGHFVLEGSISQKPMP</sequence>
<dbReference type="AlphaFoldDB" id="S0EXQ6"/>
<dbReference type="EMBL" id="HF951689">
    <property type="protein sequence ID" value="CCW34578.1"/>
    <property type="molecule type" value="Genomic_DNA"/>
</dbReference>